<feature type="transmembrane region" description="Helical" evidence="8">
    <location>
        <begin position="213"/>
        <end position="235"/>
    </location>
</feature>
<name>A0A814L2R9_9BILA</name>
<evidence type="ECO:0000256" key="5">
    <source>
        <dbReference type="ARBA" id="ARBA00023136"/>
    </source>
</evidence>
<keyword evidence="2 8" id="KW-0812">Transmembrane</keyword>
<feature type="transmembrane region" description="Helical" evidence="8">
    <location>
        <begin position="259"/>
        <end position="284"/>
    </location>
</feature>
<dbReference type="Gene3D" id="1.20.1070.10">
    <property type="entry name" value="Rhodopsin 7-helix transmembrane proteins"/>
    <property type="match status" value="1"/>
</dbReference>
<reference evidence="10" key="1">
    <citation type="submission" date="2021-02" db="EMBL/GenBank/DDBJ databases">
        <authorList>
            <person name="Nowell W R."/>
        </authorList>
    </citation>
    <scope>NUCLEOTIDE SEQUENCE</scope>
</reference>
<evidence type="ECO:0000313" key="13">
    <source>
        <dbReference type="Proteomes" id="UP000663877"/>
    </source>
</evidence>
<accession>A0A814L2R9</accession>
<dbReference type="Proteomes" id="UP000663877">
    <property type="component" value="Unassembled WGS sequence"/>
</dbReference>
<keyword evidence="4" id="KW-0297">G-protein coupled receptor</keyword>
<dbReference type="PANTHER" id="PTHR24243">
    <property type="entry name" value="G-PROTEIN COUPLED RECEPTOR"/>
    <property type="match status" value="1"/>
</dbReference>
<dbReference type="Pfam" id="PF00001">
    <property type="entry name" value="7tm_1"/>
    <property type="match status" value="1"/>
</dbReference>
<dbReference type="PANTHER" id="PTHR24243:SF230">
    <property type="entry name" value="G-PROTEIN COUPLED RECEPTORS FAMILY 1 PROFILE DOMAIN-CONTAINING PROTEIN"/>
    <property type="match status" value="1"/>
</dbReference>
<dbReference type="Proteomes" id="UP000663832">
    <property type="component" value="Unassembled WGS sequence"/>
</dbReference>
<feature type="domain" description="G-protein coupled receptors family 1 profile" evidence="9">
    <location>
        <begin position="43"/>
        <end position="326"/>
    </location>
</feature>
<evidence type="ECO:0000259" key="9">
    <source>
        <dbReference type="PROSITE" id="PS50262"/>
    </source>
</evidence>
<proteinExistence type="predicted"/>
<dbReference type="EMBL" id="CAJNOI010000100">
    <property type="protein sequence ID" value="CAF1059166.1"/>
    <property type="molecule type" value="Genomic_DNA"/>
</dbReference>
<evidence type="ECO:0000256" key="2">
    <source>
        <dbReference type="ARBA" id="ARBA00022692"/>
    </source>
</evidence>
<dbReference type="GO" id="GO:0004930">
    <property type="term" value="F:G protein-coupled receptor activity"/>
    <property type="evidence" value="ECO:0007669"/>
    <property type="project" value="UniProtKB-KW"/>
</dbReference>
<dbReference type="GO" id="GO:0005886">
    <property type="term" value="C:plasma membrane"/>
    <property type="evidence" value="ECO:0007669"/>
    <property type="project" value="TreeGrafter"/>
</dbReference>
<dbReference type="SUPFAM" id="SSF81321">
    <property type="entry name" value="Family A G protein-coupled receptor-like"/>
    <property type="match status" value="1"/>
</dbReference>
<dbReference type="SUPFAM" id="SSF52058">
    <property type="entry name" value="L domain-like"/>
    <property type="match status" value="1"/>
</dbReference>
<dbReference type="OrthoDB" id="10013863at2759"/>
<evidence type="ECO:0000313" key="10">
    <source>
        <dbReference type="EMBL" id="CAF1059166.1"/>
    </source>
</evidence>
<evidence type="ECO:0000256" key="8">
    <source>
        <dbReference type="SAM" id="Phobius"/>
    </source>
</evidence>
<keyword evidence="6" id="KW-0675">Receptor</keyword>
<evidence type="ECO:0000256" key="1">
    <source>
        <dbReference type="ARBA" id="ARBA00004141"/>
    </source>
</evidence>
<keyword evidence="12" id="KW-1185">Reference proteome</keyword>
<comment type="caution">
    <text evidence="10">The sequence shown here is derived from an EMBL/GenBank/DDBJ whole genome shotgun (WGS) entry which is preliminary data.</text>
</comment>
<evidence type="ECO:0000256" key="7">
    <source>
        <dbReference type="ARBA" id="ARBA00023224"/>
    </source>
</evidence>
<dbReference type="InterPro" id="IPR000276">
    <property type="entry name" value="GPCR_Rhodpsn"/>
</dbReference>
<keyword evidence="3 8" id="KW-1133">Transmembrane helix</keyword>
<feature type="transmembrane region" description="Helical" evidence="8">
    <location>
        <begin position="168"/>
        <end position="189"/>
    </location>
</feature>
<evidence type="ECO:0000256" key="4">
    <source>
        <dbReference type="ARBA" id="ARBA00023040"/>
    </source>
</evidence>
<dbReference type="Gene3D" id="3.80.10.10">
    <property type="entry name" value="Ribonuclease Inhibitor"/>
    <property type="match status" value="1"/>
</dbReference>
<protein>
    <recommendedName>
        <fullName evidence="9">G-protein coupled receptors family 1 profile domain-containing protein</fullName>
    </recommendedName>
</protein>
<dbReference type="PROSITE" id="PS50262">
    <property type="entry name" value="G_PROTEIN_RECEP_F1_2"/>
    <property type="match status" value="1"/>
</dbReference>
<evidence type="ECO:0000313" key="12">
    <source>
        <dbReference type="Proteomes" id="UP000663832"/>
    </source>
</evidence>
<evidence type="ECO:0000256" key="3">
    <source>
        <dbReference type="ARBA" id="ARBA00022989"/>
    </source>
</evidence>
<dbReference type="AlphaFoldDB" id="A0A814L2R9"/>
<dbReference type="InterPro" id="IPR032675">
    <property type="entry name" value="LRR_dom_sf"/>
</dbReference>
<evidence type="ECO:0000256" key="6">
    <source>
        <dbReference type="ARBA" id="ARBA00023170"/>
    </source>
</evidence>
<comment type="subcellular location">
    <subcellularLocation>
        <location evidence="1">Membrane</location>
        <topology evidence="1">Multi-pass membrane protein</topology>
    </subcellularLocation>
</comment>
<sequence>MINHLPANIPNLHIIELDSNELTSLSGFEMITSHNSTLLSFNDNKIGSISSASLARIDTVNEFYLSNNQLTELPDSIYLIKDLKKFNIQNNKLDAIEKEWIQDILASMLAFFTNNNPSNYSDVYCKIRNYMINFSQFSSRAFIILACLDRFLLCSTSVRQRQFCRPIIAIKMVVFAILICACLPVYILISYKSHQIIMPCMVTTQAGNIYETISIWMLNVTIPTLSMSILSWLTIKRLKANAKRVGREKIRVNGKDSQLATMLIAQVLLYMVTNVPYFIFIFYAKINENVPTSSKSLYQITIESFSATLLTSFFYYVFNGWSFFVYTLTAPSFRRELLMIFSRLCLCKTPHNNSQHTRTRSGRIHPMNQNIATINP</sequence>
<organism evidence="10 13">
    <name type="scientific">Adineta steineri</name>
    <dbReference type="NCBI Taxonomy" id="433720"/>
    <lineage>
        <taxon>Eukaryota</taxon>
        <taxon>Metazoa</taxon>
        <taxon>Spiralia</taxon>
        <taxon>Gnathifera</taxon>
        <taxon>Rotifera</taxon>
        <taxon>Eurotatoria</taxon>
        <taxon>Bdelloidea</taxon>
        <taxon>Adinetida</taxon>
        <taxon>Adinetidae</taxon>
        <taxon>Adineta</taxon>
    </lineage>
</organism>
<dbReference type="InterPro" id="IPR017452">
    <property type="entry name" value="GPCR_Rhodpsn_7TM"/>
</dbReference>
<evidence type="ECO:0000313" key="11">
    <source>
        <dbReference type="EMBL" id="CAF1126817.1"/>
    </source>
</evidence>
<keyword evidence="5 8" id="KW-0472">Membrane</keyword>
<gene>
    <name evidence="10" type="ORF">BJG266_LOCUS19063</name>
    <name evidence="11" type="ORF">QVE165_LOCUS21710</name>
</gene>
<keyword evidence="7" id="KW-0807">Transducer</keyword>
<dbReference type="EMBL" id="CAJNOM010000140">
    <property type="protein sequence ID" value="CAF1126817.1"/>
    <property type="molecule type" value="Genomic_DNA"/>
</dbReference>